<keyword evidence="19" id="KW-1185">Reference proteome</keyword>
<keyword evidence="5" id="KW-0560">Oxidoreductase</keyword>
<keyword evidence="4 14" id="KW-0479">Metal-binding</keyword>
<dbReference type="Pfam" id="PF00390">
    <property type="entry name" value="malic"/>
    <property type="match status" value="1"/>
</dbReference>
<feature type="domain" description="Malic enzyme NAD-binding" evidence="16">
    <location>
        <begin position="264"/>
        <end position="518"/>
    </location>
</feature>
<protein>
    <recommendedName>
        <fullName evidence="11">Malolactic enzyme</fullName>
        <ecNumber evidence="10">4.1.1.101</ecNumber>
    </recommendedName>
</protein>
<evidence type="ECO:0000256" key="7">
    <source>
        <dbReference type="ARBA" id="ARBA00023211"/>
    </source>
</evidence>
<organism evidence="18 19">
    <name type="scientific">Brytella acorum</name>
    <dbReference type="NCBI Taxonomy" id="2959299"/>
    <lineage>
        <taxon>Bacteria</taxon>
        <taxon>Pseudomonadati</taxon>
        <taxon>Pseudomonadota</taxon>
        <taxon>Alphaproteobacteria</taxon>
        <taxon>Acetobacterales</taxon>
        <taxon>Acetobacteraceae</taxon>
        <taxon>Brytella</taxon>
    </lineage>
</organism>
<keyword evidence="6" id="KW-0520">NAD</keyword>
<evidence type="ECO:0000256" key="2">
    <source>
        <dbReference type="ARBA" id="ARBA00008785"/>
    </source>
</evidence>
<dbReference type="AlphaFoldDB" id="A0AA35UHX0"/>
<dbReference type="InterPro" id="IPR037062">
    <property type="entry name" value="Malic_N_dom_sf"/>
</dbReference>
<evidence type="ECO:0000313" key="18">
    <source>
        <dbReference type="EMBL" id="CAI9120514.1"/>
    </source>
</evidence>
<dbReference type="SUPFAM" id="SSF53223">
    <property type="entry name" value="Aminoacid dehydrogenase-like, N-terminal domain"/>
    <property type="match status" value="1"/>
</dbReference>
<evidence type="ECO:0000256" key="8">
    <source>
        <dbReference type="ARBA" id="ARBA00023239"/>
    </source>
</evidence>
<keyword evidence="8" id="KW-0456">Lyase</keyword>
<accession>A0AA35UHX0</accession>
<feature type="binding site" evidence="13">
    <location>
        <position position="150"/>
    </location>
    <ligand>
        <name>(S)-malate</name>
        <dbReference type="ChEBI" id="CHEBI:15589"/>
    </ligand>
</feature>
<dbReference type="Gene3D" id="3.40.50.10380">
    <property type="entry name" value="Malic enzyme, N-terminal domain"/>
    <property type="match status" value="1"/>
</dbReference>
<evidence type="ECO:0000259" key="16">
    <source>
        <dbReference type="SMART" id="SM00919"/>
    </source>
</evidence>
<evidence type="ECO:0000256" key="4">
    <source>
        <dbReference type="ARBA" id="ARBA00022723"/>
    </source>
</evidence>
<evidence type="ECO:0000256" key="13">
    <source>
        <dbReference type="PIRSR" id="PIRSR000106-2"/>
    </source>
</evidence>
<dbReference type="CDD" id="cd05312">
    <property type="entry name" value="NAD_bind_1_malic_enz"/>
    <property type="match status" value="1"/>
</dbReference>
<dbReference type="PIRSF" id="PIRSF000106">
    <property type="entry name" value="ME"/>
    <property type="match status" value="1"/>
</dbReference>
<feature type="binding site" evidence="13">
    <location>
        <position position="449"/>
    </location>
    <ligand>
        <name>(S)-malate</name>
        <dbReference type="ChEBI" id="CHEBI:15589"/>
    </ligand>
</feature>
<sequence length="550" mass="59960">MEERTILLQGRALVADSLLNKGLAFSEAERDAFGLHGYLPRNIDTLDRQVDAAMAFLDGLATPFARHIRMRAIQDSNETLFYALLERDLEQYLPIVYTPTIGEACRKFSEIWHAPRGLFLSWPERDRIEEILSDPALNDVRVIVVTDGERVLGLGDQGVGGMGIPIGKLSLYTACAGIAPHQTLPITLDVGTNNEELLASSNYIGWKHKRVEGAEYDAFIEHFVRAVGKRWPNILLHWEDFAAKNAAPILERYRTEICAYNDDIQGTAAVTAGTILAANILSGAKISDHVIVLLGGGSAGVGIADLLLAMMIAEGTAEPEARSRFYMIDKDGLLEQNNPALSTGQRRFAREDWKGSRGADLAEVVRTVHPTVLVGACGVGGMFTEEIVRDMAAHCERPIVLPLSNPTSHAEATPRDLVAWTDGRVLVSTGSPFPPVKHDGRTRRVDMTNNSYIFPGVGLGVLACGATRITDGMIIAAAKGLAEVSPANNDPDGNLLPPLTDMREVAIAVAEATARQARAEGVCEAFEDGDLRRLIDRFVWTPQYQVYRKG</sequence>
<dbReference type="FunFam" id="3.40.50.720:FF:000182">
    <property type="entry name" value="NAD-dependent malic enzyme"/>
    <property type="match status" value="1"/>
</dbReference>
<keyword evidence="7" id="KW-0464">Manganese</keyword>
<dbReference type="FunFam" id="3.40.50.10380:FF:000001">
    <property type="entry name" value="NAD-dependent malic enzyme"/>
    <property type="match status" value="1"/>
</dbReference>
<feature type="active site" description="Proton acceptor" evidence="12">
    <location>
        <position position="168"/>
    </location>
</feature>
<dbReference type="SMART" id="SM00919">
    <property type="entry name" value="Malic_M"/>
    <property type="match status" value="1"/>
</dbReference>
<name>A0AA35UHX0_9PROT</name>
<dbReference type="InterPro" id="IPR012302">
    <property type="entry name" value="Malic_NAD-bd"/>
</dbReference>
<dbReference type="GO" id="GO:0016616">
    <property type="term" value="F:oxidoreductase activity, acting on the CH-OH group of donors, NAD or NADP as acceptor"/>
    <property type="evidence" value="ECO:0007669"/>
    <property type="project" value="InterPro"/>
</dbReference>
<dbReference type="PANTHER" id="PTHR23406">
    <property type="entry name" value="MALIC ENZYME-RELATED"/>
    <property type="match status" value="1"/>
</dbReference>
<evidence type="ECO:0000256" key="15">
    <source>
        <dbReference type="RuleBase" id="RU003427"/>
    </source>
</evidence>
<dbReference type="GO" id="GO:0043464">
    <property type="term" value="P:malolactic fermentation"/>
    <property type="evidence" value="ECO:0007669"/>
    <property type="project" value="UniProtKB-ARBA"/>
</dbReference>
<evidence type="ECO:0000256" key="9">
    <source>
        <dbReference type="ARBA" id="ARBA00051739"/>
    </source>
</evidence>
<dbReference type="SMART" id="SM01274">
    <property type="entry name" value="malic"/>
    <property type="match status" value="1"/>
</dbReference>
<dbReference type="Pfam" id="PF03949">
    <property type="entry name" value="Malic_M"/>
    <property type="match status" value="1"/>
</dbReference>
<dbReference type="SUPFAM" id="SSF51735">
    <property type="entry name" value="NAD(P)-binding Rossmann-fold domains"/>
    <property type="match status" value="1"/>
</dbReference>
<evidence type="ECO:0000256" key="1">
    <source>
        <dbReference type="ARBA" id="ARBA00001936"/>
    </source>
</evidence>
<comment type="caution">
    <text evidence="18">The sequence shown here is derived from an EMBL/GenBank/DDBJ whole genome shotgun (WGS) entry which is preliminary data.</text>
</comment>
<feature type="binding site" evidence="13">
    <location>
        <position position="405"/>
    </location>
    <ligand>
        <name>(S)-malate</name>
        <dbReference type="ChEBI" id="CHEBI:15589"/>
    </ligand>
</feature>
<proteinExistence type="inferred from homology"/>
<evidence type="ECO:0000256" key="6">
    <source>
        <dbReference type="ARBA" id="ARBA00023027"/>
    </source>
</evidence>
<comment type="catalytic activity">
    <reaction evidence="9">
        <text>(S)-malate + H(+) = (S)-lactate + CO2</text>
        <dbReference type="Rhea" id="RHEA:46276"/>
        <dbReference type="ChEBI" id="CHEBI:15378"/>
        <dbReference type="ChEBI" id="CHEBI:15589"/>
        <dbReference type="ChEBI" id="CHEBI:16526"/>
        <dbReference type="ChEBI" id="CHEBI:16651"/>
        <dbReference type="EC" id="4.1.1.101"/>
    </reaction>
</comment>
<feature type="binding site" evidence="14">
    <location>
        <position position="239"/>
    </location>
    <ligand>
        <name>a divalent metal cation</name>
        <dbReference type="ChEBI" id="CHEBI:60240"/>
    </ligand>
</feature>
<reference evidence="18" key="1">
    <citation type="submission" date="2023-03" db="EMBL/GenBank/DDBJ databases">
        <authorList>
            <person name="Cleenwerck I."/>
        </authorList>
    </citation>
    <scope>NUCLEOTIDE SEQUENCE</scope>
    <source>
        <strain evidence="18">LMG 32879</strain>
    </source>
</reference>
<dbReference type="GO" id="GO:0046872">
    <property type="term" value="F:metal ion binding"/>
    <property type="evidence" value="ECO:0007669"/>
    <property type="project" value="UniProtKB-KW"/>
</dbReference>
<feature type="domain" description="Malic enzyme N-terminal" evidence="17">
    <location>
        <begin position="74"/>
        <end position="254"/>
    </location>
</feature>
<comment type="subunit">
    <text evidence="3">Homodimer.</text>
</comment>
<dbReference type="InterPro" id="IPR046346">
    <property type="entry name" value="Aminoacid_DH-like_N_sf"/>
</dbReference>
<evidence type="ECO:0000256" key="11">
    <source>
        <dbReference type="ARBA" id="ARBA00074565"/>
    </source>
</evidence>
<evidence type="ECO:0000313" key="19">
    <source>
        <dbReference type="Proteomes" id="UP001176960"/>
    </source>
</evidence>
<dbReference type="EC" id="4.1.1.101" evidence="10"/>
<dbReference type="Gene3D" id="3.40.50.720">
    <property type="entry name" value="NAD(P)-binding Rossmann-like Domain"/>
    <property type="match status" value="1"/>
</dbReference>
<dbReference type="GO" id="GO:0043883">
    <property type="term" value="F:malolactic enzyme activity"/>
    <property type="evidence" value="ECO:0007669"/>
    <property type="project" value="UniProtKB-EC"/>
</dbReference>
<dbReference type="GO" id="GO:0006108">
    <property type="term" value="P:malate metabolic process"/>
    <property type="evidence" value="ECO:0007669"/>
    <property type="project" value="TreeGrafter"/>
</dbReference>
<comment type="cofactor">
    <cofactor evidence="14">
        <name>Mg(2+)</name>
        <dbReference type="ChEBI" id="CHEBI:18420"/>
    </cofactor>
    <cofactor evidence="14">
        <name>Mn(2+)</name>
        <dbReference type="ChEBI" id="CHEBI:29035"/>
    </cofactor>
    <text evidence="14">Divalent metal cations. Prefers magnesium or manganese.</text>
</comment>
<evidence type="ECO:0000256" key="14">
    <source>
        <dbReference type="PIRSR" id="PIRSR000106-3"/>
    </source>
</evidence>
<dbReference type="InterPro" id="IPR012301">
    <property type="entry name" value="Malic_N_dom"/>
</dbReference>
<dbReference type="PRINTS" id="PR00072">
    <property type="entry name" value="MALOXRDTASE"/>
</dbReference>
<dbReference type="RefSeq" id="WP_289843550.1">
    <property type="nucleotide sequence ID" value="NZ_CATKSH010000006.1"/>
</dbReference>
<feature type="binding site" evidence="14">
    <location>
        <position position="240"/>
    </location>
    <ligand>
        <name>a divalent metal cation</name>
        <dbReference type="ChEBI" id="CHEBI:60240"/>
    </ligand>
</feature>
<dbReference type="InterPro" id="IPR001891">
    <property type="entry name" value="Malic_OxRdtase"/>
</dbReference>
<feature type="active site" description="Proton donor" evidence="12">
    <location>
        <position position="97"/>
    </location>
</feature>
<evidence type="ECO:0000256" key="3">
    <source>
        <dbReference type="ARBA" id="ARBA00011738"/>
    </source>
</evidence>
<dbReference type="Proteomes" id="UP001176960">
    <property type="component" value="Unassembled WGS sequence"/>
</dbReference>
<dbReference type="InterPro" id="IPR036291">
    <property type="entry name" value="NAD(P)-bd_dom_sf"/>
</dbReference>
<dbReference type="NCBIfam" id="NF010052">
    <property type="entry name" value="PRK13529.1"/>
    <property type="match status" value="1"/>
</dbReference>
<dbReference type="PANTHER" id="PTHR23406:SF34">
    <property type="entry name" value="NAD-DEPENDENT MALIC ENZYME, MITOCHONDRIAL"/>
    <property type="match status" value="1"/>
</dbReference>
<evidence type="ECO:0000256" key="12">
    <source>
        <dbReference type="PIRSR" id="PIRSR000106-1"/>
    </source>
</evidence>
<gene>
    <name evidence="18" type="ORF">LMG32879_001347</name>
</gene>
<evidence type="ECO:0000256" key="10">
    <source>
        <dbReference type="ARBA" id="ARBA00066983"/>
    </source>
</evidence>
<evidence type="ECO:0000259" key="17">
    <source>
        <dbReference type="SMART" id="SM01274"/>
    </source>
</evidence>
<feature type="binding site" evidence="14">
    <location>
        <position position="263"/>
    </location>
    <ligand>
        <name>a divalent metal cation</name>
        <dbReference type="ChEBI" id="CHEBI:60240"/>
    </ligand>
</feature>
<comment type="similarity">
    <text evidence="2 15">Belongs to the malic enzymes family.</text>
</comment>
<dbReference type="EMBL" id="CATKSH010000006">
    <property type="protein sequence ID" value="CAI9120514.1"/>
    <property type="molecule type" value="Genomic_DNA"/>
</dbReference>
<dbReference type="GO" id="GO:0004470">
    <property type="term" value="F:malic enzyme activity"/>
    <property type="evidence" value="ECO:0007669"/>
    <property type="project" value="InterPro"/>
</dbReference>
<evidence type="ECO:0000256" key="5">
    <source>
        <dbReference type="ARBA" id="ARBA00023002"/>
    </source>
</evidence>
<comment type="cofactor">
    <cofactor evidence="1">
        <name>Mn(2+)</name>
        <dbReference type="ChEBI" id="CHEBI:29035"/>
    </cofactor>
</comment>
<dbReference type="GO" id="GO:0051287">
    <property type="term" value="F:NAD binding"/>
    <property type="evidence" value="ECO:0007669"/>
    <property type="project" value="InterPro"/>
</dbReference>